<feature type="compositionally biased region" description="Basic and acidic residues" evidence="2">
    <location>
        <begin position="213"/>
        <end position="222"/>
    </location>
</feature>
<dbReference type="EMBL" id="OU963867">
    <property type="protein sequence ID" value="CAH0392494.1"/>
    <property type="molecule type" value="Genomic_DNA"/>
</dbReference>
<keyword evidence="1" id="KW-0175">Coiled coil</keyword>
<feature type="signal peptide" evidence="3">
    <location>
        <begin position="1"/>
        <end position="19"/>
    </location>
</feature>
<gene>
    <name evidence="4" type="ORF">BEMITA_LOCUS11007</name>
</gene>
<feature type="region of interest" description="Disordered" evidence="2">
    <location>
        <begin position="190"/>
        <end position="234"/>
    </location>
</feature>
<feature type="compositionally biased region" description="Polar residues" evidence="2">
    <location>
        <begin position="224"/>
        <end position="234"/>
    </location>
</feature>
<feature type="coiled-coil region" evidence="1">
    <location>
        <begin position="118"/>
        <end position="145"/>
    </location>
</feature>
<feature type="region of interest" description="Disordered" evidence="2">
    <location>
        <begin position="328"/>
        <end position="351"/>
    </location>
</feature>
<reference evidence="4" key="1">
    <citation type="submission" date="2021-12" db="EMBL/GenBank/DDBJ databases">
        <authorList>
            <person name="King R."/>
        </authorList>
    </citation>
    <scope>NUCLEOTIDE SEQUENCE</scope>
</reference>
<proteinExistence type="predicted"/>
<dbReference type="Proteomes" id="UP001152759">
    <property type="component" value="Chromosome 6"/>
</dbReference>
<sequence length="351" mass="37864">MEQRLFLVFAAISIQGILAAPNASSPLSDPSSVTQSKEAELSEEFQRLKNDAEQFRDQVLKFTMAVSSQLDPNSSLREIINKVADTATSQTMTYIKQVEDGAKAFMDRVGQVTSDAGNKALESTVTAAERAIEDLRSRSERMFNNGLAYLRSIQEKINKDQDLDSNLPFQTQSYLSFIQNDVERKLNANPQLPIAHSPPRGWIDTESQSNEDENQHLQRRDPTPQGSQSTNDNAGLTSAITQQYQGLRDSGVNVIKGVASLGTGSIIGILDGLSAILTTTTEVSQQAKKVLSDINRSGAHAVSSVIGTAGSLVSTTLDRTGSVVDSLRMAGGNADGKSTVEEVKDQAGKKN</sequence>
<evidence type="ECO:0000256" key="2">
    <source>
        <dbReference type="SAM" id="MobiDB-lite"/>
    </source>
</evidence>
<name>A0A9P0AGA1_BEMTA</name>
<organism evidence="4 5">
    <name type="scientific">Bemisia tabaci</name>
    <name type="common">Sweetpotato whitefly</name>
    <name type="synonym">Aleurodes tabaci</name>
    <dbReference type="NCBI Taxonomy" id="7038"/>
    <lineage>
        <taxon>Eukaryota</taxon>
        <taxon>Metazoa</taxon>
        <taxon>Ecdysozoa</taxon>
        <taxon>Arthropoda</taxon>
        <taxon>Hexapoda</taxon>
        <taxon>Insecta</taxon>
        <taxon>Pterygota</taxon>
        <taxon>Neoptera</taxon>
        <taxon>Paraneoptera</taxon>
        <taxon>Hemiptera</taxon>
        <taxon>Sternorrhyncha</taxon>
        <taxon>Aleyrodoidea</taxon>
        <taxon>Aleyrodidae</taxon>
        <taxon>Aleyrodinae</taxon>
        <taxon>Bemisia</taxon>
    </lineage>
</organism>
<dbReference type="KEGG" id="btab:109034771"/>
<evidence type="ECO:0000256" key="1">
    <source>
        <dbReference type="SAM" id="Coils"/>
    </source>
</evidence>
<accession>A0A9P0AGA1</accession>
<feature type="chain" id="PRO_5040337871" evidence="3">
    <location>
        <begin position="20"/>
        <end position="351"/>
    </location>
</feature>
<keyword evidence="5" id="KW-1185">Reference proteome</keyword>
<evidence type="ECO:0000313" key="5">
    <source>
        <dbReference type="Proteomes" id="UP001152759"/>
    </source>
</evidence>
<keyword evidence="3" id="KW-0732">Signal</keyword>
<evidence type="ECO:0000256" key="3">
    <source>
        <dbReference type="SAM" id="SignalP"/>
    </source>
</evidence>
<dbReference type="AlphaFoldDB" id="A0A9P0AGA1"/>
<feature type="compositionally biased region" description="Basic and acidic residues" evidence="2">
    <location>
        <begin position="338"/>
        <end position="351"/>
    </location>
</feature>
<protein>
    <submittedName>
        <fullName evidence="4">Uncharacterized protein</fullName>
    </submittedName>
</protein>
<evidence type="ECO:0000313" key="4">
    <source>
        <dbReference type="EMBL" id="CAH0392494.1"/>
    </source>
</evidence>